<dbReference type="RefSeq" id="WP_117969181.1">
    <property type="nucleotide sequence ID" value="NZ_CATWJF010000015.1"/>
</dbReference>
<reference evidence="1 2" key="1">
    <citation type="submission" date="2018-08" db="EMBL/GenBank/DDBJ databases">
        <title>A genome reference for cultivated species of the human gut microbiota.</title>
        <authorList>
            <person name="Zou Y."/>
            <person name="Xue W."/>
            <person name="Luo G."/>
        </authorList>
    </citation>
    <scope>NUCLEOTIDE SEQUENCE [LARGE SCALE GENOMIC DNA]</scope>
    <source>
        <strain evidence="1 2">AM44-11BH</strain>
    </source>
</reference>
<evidence type="ECO:0000313" key="1">
    <source>
        <dbReference type="EMBL" id="RHA20614.1"/>
    </source>
</evidence>
<organism evidence="1 2">
    <name type="scientific">Eubacterium ventriosum</name>
    <dbReference type="NCBI Taxonomy" id="39496"/>
    <lineage>
        <taxon>Bacteria</taxon>
        <taxon>Bacillati</taxon>
        <taxon>Bacillota</taxon>
        <taxon>Clostridia</taxon>
        <taxon>Eubacteriales</taxon>
        <taxon>Eubacteriaceae</taxon>
        <taxon>Eubacterium</taxon>
    </lineage>
</organism>
<dbReference type="EMBL" id="QSFD01000001">
    <property type="protein sequence ID" value="RHA20614.1"/>
    <property type="molecule type" value="Genomic_DNA"/>
</dbReference>
<protein>
    <submittedName>
        <fullName evidence="1">Uncharacterized protein</fullName>
    </submittedName>
</protein>
<evidence type="ECO:0000313" key="2">
    <source>
        <dbReference type="Proteomes" id="UP000284779"/>
    </source>
</evidence>
<gene>
    <name evidence="1" type="ORF">DW944_00145</name>
</gene>
<accession>A0A413RCZ1</accession>
<dbReference type="AlphaFoldDB" id="A0A413RCZ1"/>
<comment type="caution">
    <text evidence="1">The sequence shown here is derived from an EMBL/GenBank/DDBJ whole genome shotgun (WGS) entry which is preliminary data.</text>
</comment>
<dbReference type="Proteomes" id="UP000284779">
    <property type="component" value="Unassembled WGS sequence"/>
</dbReference>
<proteinExistence type="predicted"/>
<name>A0A413RCZ1_9FIRM</name>
<keyword evidence="2" id="KW-1185">Reference proteome</keyword>
<sequence>MEDRLKELKRELWSNVETAFNDEYVDYYVAEEFCEKAYKKAIDDMLAKIKKNEIILLNDNGQTNYHEYAISITKIEEIVKKLKGEEDE</sequence>